<gene>
    <name evidence="5" type="ORF">DSYM_06400</name>
</gene>
<dbReference type="Proteomes" id="UP000662914">
    <property type="component" value="Chromosome"/>
</dbReference>
<dbReference type="GO" id="GO:0003676">
    <property type="term" value="F:nucleic acid binding"/>
    <property type="evidence" value="ECO:0007669"/>
    <property type="project" value="InterPro"/>
</dbReference>
<evidence type="ECO:0000313" key="5">
    <source>
        <dbReference type="EMBL" id="BBO19941.1"/>
    </source>
</evidence>
<dbReference type="KEGG" id="ddz:DSYM_06400"/>
<dbReference type="GO" id="GO:0008270">
    <property type="term" value="F:zinc ion binding"/>
    <property type="evidence" value="ECO:0007669"/>
    <property type="project" value="InterPro"/>
</dbReference>
<reference evidence="5" key="1">
    <citation type="journal article" name="DNA Res.">
        <title>The physiological potential of anammox bacteria as revealed by their core genome structure.</title>
        <authorList>
            <person name="Okubo T."/>
            <person name="Toyoda A."/>
            <person name="Fukuhara K."/>
            <person name="Uchiyama I."/>
            <person name="Harigaya Y."/>
            <person name="Kuroiwa M."/>
            <person name="Suzuki T."/>
            <person name="Murakami Y."/>
            <person name="Suwa Y."/>
            <person name="Takami H."/>
        </authorList>
    </citation>
    <scope>NUCLEOTIDE SEQUENCE</scope>
    <source>
        <strain evidence="5">317325-3</strain>
    </source>
</reference>
<protein>
    <recommendedName>
        <fullName evidence="4">HIRAN domain-containing protein</fullName>
    </recommendedName>
</protein>
<dbReference type="AlphaFoldDB" id="A0A809S2Z6"/>
<dbReference type="GO" id="GO:0016818">
    <property type="term" value="F:hydrolase activity, acting on acid anhydrides, in phosphorus-containing anhydrides"/>
    <property type="evidence" value="ECO:0007669"/>
    <property type="project" value="InterPro"/>
</dbReference>
<proteinExistence type="predicted"/>
<dbReference type="EMBL" id="AP021857">
    <property type="protein sequence ID" value="BBO19941.1"/>
    <property type="molecule type" value="Genomic_DNA"/>
</dbReference>
<keyword evidence="2" id="KW-0378">Hydrolase</keyword>
<feature type="chain" id="PRO_5035158664" description="HIRAN domain-containing protein" evidence="3">
    <location>
        <begin position="24"/>
        <end position="126"/>
    </location>
</feature>
<feature type="domain" description="HIRAN" evidence="4">
    <location>
        <begin position="28"/>
        <end position="126"/>
    </location>
</feature>
<keyword evidence="3" id="KW-0732">Signal</keyword>
<accession>A0A809S2Z6</accession>
<evidence type="ECO:0000256" key="1">
    <source>
        <dbReference type="ARBA" id="ARBA00022723"/>
    </source>
</evidence>
<evidence type="ECO:0000313" key="6">
    <source>
        <dbReference type="Proteomes" id="UP000662914"/>
    </source>
</evidence>
<dbReference type="SMART" id="SM00910">
    <property type="entry name" value="HIRAN"/>
    <property type="match status" value="1"/>
</dbReference>
<keyword evidence="1" id="KW-0479">Metal-binding</keyword>
<feature type="signal peptide" evidence="3">
    <location>
        <begin position="1"/>
        <end position="23"/>
    </location>
</feature>
<evidence type="ECO:0000259" key="4">
    <source>
        <dbReference type="SMART" id="SM00910"/>
    </source>
</evidence>
<sequence>MPSMRPSLLALCLAAGLSLPAQAESVKVLVQSSPLAGFQFYAGRELWDEMRVGDPLTLAREPENAHDVKAVRVEWRGRKLGYLPRAENRAVAEEMDRGGRVTARIARLNRHLDPWKRIQIEVFVVL</sequence>
<evidence type="ECO:0000256" key="3">
    <source>
        <dbReference type="SAM" id="SignalP"/>
    </source>
</evidence>
<evidence type="ECO:0000256" key="2">
    <source>
        <dbReference type="ARBA" id="ARBA00022801"/>
    </source>
</evidence>
<name>A0A809S2Z6_9PROT</name>
<dbReference type="Gene3D" id="3.30.70.2330">
    <property type="match status" value="1"/>
</dbReference>
<dbReference type="InterPro" id="IPR014905">
    <property type="entry name" value="HIRAN"/>
</dbReference>
<dbReference type="Pfam" id="PF08797">
    <property type="entry name" value="HIRAN"/>
    <property type="match status" value="1"/>
</dbReference>
<organism evidence="5 6">
    <name type="scientific">Candidatus Desulfobacillus denitrificans</name>
    <dbReference type="NCBI Taxonomy" id="2608985"/>
    <lineage>
        <taxon>Bacteria</taxon>
        <taxon>Pseudomonadati</taxon>
        <taxon>Pseudomonadota</taxon>
        <taxon>Betaproteobacteria</taxon>
        <taxon>Candidatus Desulfobacillus</taxon>
    </lineage>
</organism>